<dbReference type="GO" id="GO:0016705">
    <property type="term" value="F:oxidoreductase activity, acting on paired donors, with incorporation or reduction of molecular oxygen"/>
    <property type="evidence" value="ECO:0007669"/>
    <property type="project" value="InterPro"/>
</dbReference>
<dbReference type="Proteomes" id="UP001302602">
    <property type="component" value="Unassembled WGS sequence"/>
</dbReference>
<comment type="caution">
    <text evidence="1">The sequence shown here is derived from an EMBL/GenBank/DDBJ whole genome shotgun (WGS) entry which is preliminary data.</text>
</comment>
<dbReference type="Gene3D" id="1.10.630.10">
    <property type="entry name" value="Cytochrome P450"/>
    <property type="match status" value="1"/>
</dbReference>
<dbReference type="EMBL" id="MU853224">
    <property type="protein sequence ID" value="KAK4127335.1"/>
    <property type="molecule type" value="Genomic_DNA"/>
</dbReference>
<sequence length="307" mass="35075">MSLIKDLPTAVWHHKFRGPREAARSGSWLYRQIKSEFPEAIFEKLHQRHQAKAIRIGPNELHINDTTLYKAIYKQSNPFPKHEQFYLGFNAMSPTSFTEVDHDKHRERRRMLNPMFSRAGVLKLEDLVCDLLKRQENKIDRLREKQDINIYDAFRLTHLSRILTTSIIMEFCSADGGGMIDEDPNGFNSKFIQAFIVVAEEVNTLQHCPWLRILVNNLPEGLVKALETWTIGLLNSPVGPAGGGIGTAYAFANTESKDLRHHIAAWICDMRRMLLLLVFDQLSSAVDGDRSAGRAFRTRNSGKECGR</sequence>
<dbReference type="GO" id="GO:0005506">
    <property type="term" value="F:iron ion binding"/>
    <property type="evidence" value="ECO:0007669"/>
    <property type="project" value="InterPro"/>
</dbReference>
<evidence type="ECO:0008006" key="3">
    <source>
        <dbReference type="Google" id="ProtNLM"/>
    </source>
</evidence>
<dbReference type="InterPro" id="IPR036396">
    <property type="entry name" value="Cyt_P450_sf"/>
</dbReference>
<protein>
    <recommendedName>
        <fullName evidence="3">Cytochrome P450</fullName>
    </recommendedName>
</protein>
<accession>A0AAN6U6I1</accession>
<reference evidence="1" key="1">
    <citation type="journal article" date="2023" name="Mol. Phylogenet. Evol.">
        <title>Genome-scale phylogeny and comparative genomics of the fungal order Sordariales.</title>
        <authorList>
            <person name="Hensen N."/>
            <person name="Bonometti L."/>
            <person name="Westerberg I."/>
            <person name="Brannstrom I.O."/>
            <person name="Guillou S."/>
            <person name="Cros-Aarteil S."/>
            <person name="Calhoun S."/>
            <person name="Haridas S."/>
            <person name="Kuo A."/>
            <person name="Mondo S."/>
            <person name="Pangilinan J."/>
            <person name="Riley R."/>
            <person name="LaButti K."/>
            <person name="Andreopoulos B."/>
            <person name="Lipzen A."/>
            <person name="Chen C."/>
            <person name="Yan M."/>
            <person name="Daum C."/>
            <person name="Ng V."/>
            <person name="Clum A."/>
            <person name="Steindorff A."/>
            <person name="Ohm R.A."/>
            <person name="Martin F."/>
            <person name="Silar P."/>
            <person name="Natvig D.O."/>
            <person name="Lalanne C."/>
            <person name="Gautier V."/>
            <person name="Ament-Velasquez S.L."/>
            <person name="Kruys A."/>
            <person name="Hutchinson M.I."/>
            <person name="Powell A.J."/>
            <person name="Barry K."/>
            <person name="Miller A.N."/>
            <person name="Grigoriev I.V."/>
            <person name="Debuchy R."/>
            <person name="Gladieux P."/>
            <person name="Hiltunen Thoren M."/>
            <person name="Johannesson H."/>
        </authorList>
    </citation>
    <scope>NUCLEOTIDE SEQUENCE</scope>
    <source>
        <strain evidence="1">CBS 731.68</strain>
    </source>
</reference>
<dbReference type="AlphaFoldDB" id="A0AAN6U6I1"/>
<gene>
    <name evidence="1" type="ORF">N657DRAFT_669208</name>
</gene>
<dbReference type="GO" id="GO:0020037">
    <property type="term" value="F:heme binding"/>
    <property type="evidence" value="ECO:0007669"/>
    <property type="project" value="InterPro"/>
</dbReference>
<keyword evidence="2" id="KW-1185">Reference proteome</keyword>
<dbReference type="GO" id="GO:0004497">
    <property type="term" value="F:monooxygenase activity"/>
    <property type="evidence" value="ECO:0007669"/>
    <property type="project" value="InterPro"/>
</dbReference>
<proteinExistence type="predicted"/>
<evidence type="ECO:0000313" key="2">
    <source>
        <dbReference type="Proteomes" id="UP001302602"/>
    </source>
</evidence>
<dbReference type="GeneID" id="87832246"/>
<evidence type="ECO:0000313" key="1">
    <source>
        <dbReference type="EMBL" id="KAK4127335.1"/>
    </source>
</evidence>
<name>A0AAN6U6I1_9PEZI</name>
<dbReference type="RefSeq" id="XP_062651106.1">
    <property type="nucleotide sequence ID" value="XM_062795478.1"/>
</dbReference>
<organism evidence="1 2">
    <name type="scientific">Parathielavia appendiculata</name>
    <dbReference type="NCBI Taxonomy" id="2587402"/>
    <lineage>
        <taxon>Eukaryota</taxon>
        <taxon>Fungi</taxon>
        <taxon>Dikarya</taxon>
        <taxon>Ascomycota</taxon>
        <taxon>Pezizomycotina</taxon>
        <taxon>Sordariomycetes</taxon>
        <taxon>Sordariomycetidae</taxon>
        <taxon>Sordariales</taxon>
        <taxon>Chaetomiaceae</taxon>
        <taxon>Parathielavia</taxon>
    </lineage>
</organism>
<dbReference type="SUPFAM" id="SSF48264">
    <property type="entry name" value="Cytochrome P450"/>
    <property type="match status" value="1"/>
</dbReference>
<reference evidence="1" key="2">
    <citation type="submission" date="2023-05" db="EMBL/GenBank/DDBJ databases">
        <authorList>
            <consortium name="Lawrence Berkeley National Laboratory"/>
            <person name="Steindorff A."/>
            <person name="Hensen N."/>
            <person name="Bonometti L."/>
            <person name="Westerberg I."/>
            <person name="Brannstrom I.O."/>
            <person name="Guillou S."/>
            <person name="Cros-Aarteil S."/>
            <person name="Calhoun S."/>
            <person name="Haridas S."/>
            <person name="Kuo A."/>
            <person name="Mondo S."/>
            <person name="Pangilinan J."/>
            <person name="Riley R."/>
            <person name="Labutti K."/>
            <person name="Andreopoulos B."/>
            <person name="Lipzen A."/>
            <person name="Chen C."/>
            <person name="Yanf M."/>
            <person name="Daum C."/>
            <person name="Ng V."/>
            <person name="Clum A."/>
            <person name="Ohm R."/>
            <person name="Martin F."/>
            <person name="Silar P."/>
            <person name="Natvig D."/>
            <person name="Lalanne C."/>
            <person name="Gautier V."/>
            <person name="Ament-Velasquez S.L."/>
            <person name="Kruys A."/>
            <person name="Hutchinson M.I."/>
            <person name="Powell A.J."/>
            <person name="Barry K."/>
            <person name="Miller A.N."/>
            <person name="Grigoriev I.V."/>
            <person name="Debuchy R."/>
            <person name="Gladieux P."/>
            <person name="Thoren M.H."/>
            <person name="Johannesson H."/>
        </authorList>
    </citation>
    <scope>NUCLEOTIDE SEQUENCE</scope>
    <source>
        <strain evidence="1">CBS 731.68</strain>
    </source>
</reference>